<reference evidence="2" key="2">
    <citation type="submission" date="2023-01" db="EMBL/GenBank/DDBJ databases">
        <authorList>
            <person name="Sun Q."/>
            <person name="Evtushenko L."/>
        </authorList>
    </citation>
    <scope>NUCLEOTIDE SEQUENCE</scope>
    <source>
        <strain evidence="2">VKM B-2347</strain>
    </source>
</reference>
<dbReference type="Proteomes" id="UP001143372">
    <property type="component" value="Unassembled WGS sequence"/>
</dbReference>
<feature type="transmembrane region" description="Helical" evidence="1">
    <location>
        <begin position="80"/>
        <end position="100"/>
    </location>
</feature>
<feature type="transmembrane region" description="Helical" evidence="1">
    <location>
        <begin position="20"/>
        <end position="40"/>
    </location>
</feature>
<proteinExistence type="predicted"/>
<feature type="transmembrane region" description="Helical" evidence="1">
    <location>
        <begin position="46"/>
        <end position="68"/>
    </location>
</feature>
<dbReference type="InterPro" id="IPR005325">
    <property type="entry name" value="DUF308_memb"/>
</dbReference>
<dbReference type="EMBL" id="BSFI01000008">
    <property type="protein sequence ID" value="GLK68491.1"/>
    <property type="molecule type" value="Genomic_DNA"/>
</dbReference>
<protein>
    <submittedName>
        <fullName evidence="2">Membrane protein</fullName>
    </submittedName>
</protein>
<keyword evidence="3" id="KW-1185">Reference proteome</keyword>
<comment type="caution">
    <text evidence="2">The sequence shown here is derived from an EMBL/GenBank/DDBJ whole genome shotgun (WGS) entry which is preliminary data.</text>
</comment>
<organism evidence="2 3">
    <name type="scientific">Hansschlegelia plantiphila</name>
    <dbReference type="NCBI Taxonomy" id="374655"/>
    <lineage>
        <taxon>Bacteria</taxon>
        <taxon>Pseudomonadati</taxon>
        <taxon>Pseudomonadota</taxon>
        <taxon>Alphaproteobacteria</taxon>
        <taxon>Hyphomicrobiales</taxon>
        <taxon>Methylopilaceae</taxon>
        <taxon>Hansschlegelia</taxon>
    </lineage>
</organism>
<keyword evidence="1" id="KW-0812">Transmembrane</keyword>
<sequence>MSDFAQKWGQSIALPYAQRWRTVAIRGALAVAFGLVALFAPGPTLLSFVLLFAIYAVADGAAELYLAARGAGDGIGWRRWAPLVLGGVASLAAAAVALLWPDITVLVFILLMAFWSFVSGVMMVAAAVFFGAAPGRLWLALAGVASIVFGAALAVAPLVGALVLTWWLGAYALAFGVALLIMAYRLRAHDRSPPAIGSA</sequence>
<feature type="transmembrane region" description="Helical" evidence="1">
    <location>
        <begin position="137"/>
        <end position="158"/>
    </location>
</feature>
<keyword evidence="1" id="KW-1133">Transmembrane helix</keyword>
<keyword evidence="1" id="KW-0472">Membrane</keyword>
<dbReference type="Pfam" id="PF03729">
    <property type="entry name" value="DUF308"/>
    <property type="match status" value="2"/>
</dbReference>
<evidence type="ECO:0000256" key="1">
    <source>
        <dbReference type="SAM" id="Phobius"/>
    </source>
</evidence>
<feature type="transmembrane region" description="Helical" evidence="1">
    <location>
        <begin position="106"/>
        <end position="130"/>
    </location>
</feature>
<dbReference type="AlphaFoldDB" id="A0A9W6J0E5"/>
<accession>A0A9W6J0E5</accession>
<dbReference type="InterPro" id="IPR052712">
    <property type="entry name" value="Acid_resist_chaperone_HdeD"/>
</dbReference>
<feature type="transmembrane region" description="Helical" evidence="1">
    <location>
        <begin position="164"/>
        <end position="184"/>
    </location>
</feature>
<dbReference type="PANTHER" id="PTHR34989">
    <property type="entry name" value="PROTEIN HDED"/>
    <property type="match status" value="1"/>
</dbReference>
<evidence type="ECO:0000313" key="3">
    <source>
        <dbReference type="Proteomes" id="UP001143372"/>
    </source>
</evidence>
<name>A0A9W6J0E5_9HYPH</name>
<evidence type="ECO:0000313" key="2">
    <source>
        <dbReference type="EMBL" id="GLK68491.1"/>
    </source>
</evidence>
<reference evidence="2" key="1">
    <citation type="journal article" date="2014" name="Int. J. Syst. Evol. Microbiol.">
        <title>Complete genome sequence of Corynebacterium casei LMG S-19264T (=DSM 44701T), isolated from a smear-ripened cheese.</title>
        <authorList>
            <consortium name="US DOE Joint Genome Institute (JGI-PGF)"/>
            <person name="Walter F."/>
            <person name="Albersmeier A."/>
            <person name="Kalinowski J."/>
            <person name="Ruckert C."/>
        </authorList>
    </citation>
    <scope>NUCLEOTIDE SEQUENCE</scope>
    <source>
        <strain evidence="2">VKM B-2347</strain>
    </source>
</reference>
<gene>
    <name evidence="2" type="ORF">GCM10008179_21290</name>
</gene>
<dbReference type="PANTHER" id="PTHR34989:SF1">
    <property type="entry name" value="PROTEIN HDED"/>
    <property type="match status" value="1"/>
</dbReference>
<dbReference type="GO" id="GO:0005886">
    <property type="term" value="C:plasma membrane"/>
    <property type="evidence" value="ECO:0007669"/>
    <property type="project" value="TreeGrafter"/>
</dbReference>
<dbReference type="RefSeq" id="WP_271168729.1">
    <property type="nucleotide sequence ID" value="NZ_BSFI01000008.1"/>
</dbReference>